<dbReference type="GO" id="GO:0043596">
    <property type="term" value="C:nuclear replication fork"/>
    <property type="evidence" value="ECO:0007669"/>
    <property type="project" value="TreeGrafter"/>
</dbReference>
<dbReference type="PROSITE" id="PS51194">
    <property type="entry name" value="HELICASE_CTER"/>
    <property type="match status" value="1"/>
</dbReference>
<organism evidence="5 6">
    <name type="scientific">Vicia faba</name>
    <name type="common">Broad bean</name>
    <name type="synonym">Faba vulgaris</name>
    <dbReference type="NCBI Taxonomy" id="3906"/>
    <lineage>
        <taxon>Eukaryota</taxon>
        <taxon>Viridiplantae</taxon>
        <taxon>Streptophyta</taxon>
        <taxon>Embryophyta</taxon>
        <taxon>Tracheophyta</taxon>
        <taxon>Spermatophyta</taxon>
        <taxon>Magnoliopsida</taxon>
        <taxon>eudicotyledons</taxon>
        <taxon>Gunneridae</taxon>
        <taxon>Pentapetalae</taxon>
        <taxon>rosids</taxon>
        <taxon>fabids</taxon>
        <taxon>Fabales</taxon>
        <taxon>Fabaceae</taxon>
        <taxon>Papilionoideae</taxon>
        <taxon>50 kb inversion clade</taxon>
        <taxon>NPAAA clade</taxon>
        <taxon>Hologalegina</taxon>
        <taxon>IRL clade</taxon>
        <taxon>Fabeae</taxon>
        <taxon>Vicia</taxon>
    </lineage>
</organism>
<proteinExistence type="predicted"/>
<evidence type="ECO:0000259" key="4">
    <source>
        <dbReference type="PROSITE" id="PS51194"/>
    </source>
</evidence>
<feature type="domain" description="Helicase C-terminal" evidence="4">
    <location>
        <begin position="512"/>
        <end position="663"/>
    </location>
</feature>
<dbReference type="PANTHER" id="PTHR45766:SF5">
    <property type="entry name" value="SNF2 DOMAIN-CONTAINING PROTEIN _ HELICASE DOMAIN-CONTAINING PROTEIN _ HNH ENDONUCLEASE DOMAIN-CONTAINING PROTEIN"/>
    <property type="match status" value="1"/>
</dbReference>
<evidence type="ECO:0000313" key="5">
    <source>
        <dbReference type="EMBL" id="CAI8596259.1"/>
    </source>
</evidence>
<feature type="domain" description="Helicase ATP-binding" evidence="3">
    <location>
        <begin position="216"/>
        <end position="380"/>
    </location>
</feature>
<dbReference type="CDD" id="cd18793">
    <property type="entry name" value="SF2_C_SNF"/>
    <property type="match status" value="1"/>
</dbReference>
<dbReference type="SUPFAM" id="SSF52540">
    <property type="entry name" value="P-loop containing nucleoside triphosphate hydrolases"/>
    <property type="match status" value="2"/>
</dbReference>
<dbReference type="SMART" id="SM00490">
    <property type="entry name" value="HELICc"/>
    <property type="match status" value="1"/>
</dbReference>
<accession>A0AAV0ZHB1</accession>
<dbReference type="Pfam" id="PF00176">
    <property type="entry name" value="SNF2-rel_dom"/>
    <property type="match status" value="1"/>
</dbReference>
<dbReference type="PROSITE" id="PS51192">
    <property type="entry name" value="HELICASE_ATP_BIND_1"/>
    <property type="match status" value="1"/>
</dbReference>
<dbReference type="EMBL" id="OX451737">
    <property type="protein sequence ID" value="CAI8596259.1"/>
    <property type="molecule type" value="Genomic_DNA"/>
</dbReference>
<dbReference type="GO" id="GO:0031297">
    <property type="term" value="P:replication fork processing"/>
    <property type="evidence" value="ECO:0007669"/>
    <property type="project" value="TreeGrafter"/>
</dbReference>
<evidence type="ECO:0000313" key="6">
    <source>
        <dbReference type="Proteomes" id="UP001157006"/>
    </source>
</evidence>
<gene>
    <name evidence="5" type="ORF">VFH_II026240</name>
</gene>
<dbReference type="GO" id="GO:0016787">
    <property type="term" value="F:hydrolase activity"/>
    <property type="evidence" value="ECO:0007669"/>
    <property type="project" value="UniProtKB-KW"/>
</dbReference>
<evidence type="ECO:0000256" key="1">
    <source>
        <dbReference type="ARBA" id="ARBA00022801"/>
    </source>
</evidence>
<dbReference type="InterPro" id="IPR001650">
    <property type="entry name" value="Helicase_C-like"/>
</dbReference>
<dbReference type="GO" id="GO:0005524">
    <property type="term" value="F:ATP binding"/>
    <property type="evidence" value="ECO:0007669"/>
    <property type="project" value="InterPro"/>
</dbReference>
<dbReference type="CDD" id="cd18010">
    <property type="entry name" value="DEXHc_HARP_SMARCAL1"/>
    <property type="match status" value="1"/>
</dbReference>
<evidence type="ECO:0008006" key="7">
    <source>
        <dbReference type="Google" id="ProtNLM"/>
    </source>
</evidence>
<feature type="compositionally biased region" description="Pro residues" evidence="2">
    <location>
        <begin position="50"/>
        <end position="65"/>
    </location>
</feature>
<evidence type="ECO:0000259" key="3">
    <source>
        <dbReference type="PROSITE" id="PS51192"/>
    </source>
</evidence>
<dbReference type="InterPro" id="IPR000330">
    <property type="entry name" value="SNF2_N"/>
</dbReference>
<feature type="compositionally biased region" description="Basic and acidic residues" evidence="2">
    <location>
        <begin position="66"/>
        <end position="75"/>
    </location>
</feature>
<dbReference type="GO" id="GO:0006281">
    <property type="term" value="P:DNA repair"/>
    <property type="evidence" value="ECO:0007669"/>
    <property type="project" value="TreeGrafter"/>
</dbReference>
<dbReference type="AlphaFoldDB" id="A0AAV0ZHB1"/>
<dbReference type="InterPro" id="IPR027417">
    <property type="entry name" value="P-loop_NTPase"/>
</dbReference>
<dbReference type="InterPro" id="IPR002711">
    <property type="entry name" value="HNH"/>
</dbReference>
<evidence type="ECO:0000256" key="2">
    <source>
        <dbReference type="SAM" id="MobiDB-lite"/>
    </source>
</evidence>
<dbReference type="GO" id="GO:0008270">
    <property type="term" value="F:zinc ion binding"/>
    <property type="evidence" value="ECO:0007669"/>
    <property type="project" value="InterPro"/>
</dbReference>
<feature type="region of interest" description="Disordered" evidence="2">
    <location>
        <begin position="24"/>
        <end position="75"/>
    </location>
</feature>
<reference evidence="5 6" key="1">
    <citation type="submission" date="2023-01" db="EMBL/GenBank/DDBJ databases">
        <authorList>
            <person name="Kreplak J."/>
        </authorList>
    </citation>
    <scope>NUCLEOTIDE SEQUENCE [LARGE SCALE GENOMIC DNA]</scope>
</reference>
<feature type="region of interest" description="Disordered" evidence="2">
    <location>
        <begin position="755"/>
        <end position="788"/>
    </location>
</feature>
<dbReference type="Pfam" id="PF01844">
    <property type="entry name" value="HNH"/>
    <property type="match status" value="1"/>
</dbReference>
<dbReference type="Gene3D" id="1.10.30.50">
    <property type="match status" value="1"/>
</dbReference>
<dbReference type="InterPro" id="IPR038718">
    <property type="entry name" value="SNF2-like_sf"/>
</dbReference>
<dbReference type="PANTHER" id="PTHR45766">
    <property type="entry name" value="DNA ANNEALING HELICASE AND ENDONUCLEASE ZRANB3 FAMILY MEMBER"/>
    <property type="match status" value="1"/>
</dbReference>
<dbReference type="FunFam" id="3.40.50.10810:FF:000065">
    <property type="entry name" value="SNF2 DNA repair protein, putative"/>
    <property type="match status" value="1"/>
</dbReference>
<dbReference type="InterPro" id="IPR049730">
    <property type="entry name" value="SNF2/RAD54-like_C"/>
</dbReference>
<dbReference type="Gene3D" id="3.40.50.10810">
    <property type="entry name" value="Tandem AAA-ATPase domain"/>
    <property type="match status" value="1"/>
</dbReference>
<dbReference type="SMART" id="SM00487">
    <property type="entry name" value="DEXDc"/>
    <property type="match status" value="1"/>
</dbReference>
<dbReference type="Proteomes" id="UP001157006">
    <property type="component" value="Chromosome 2"/>
</dbReference>
<keyword evidence="1" id="KW-0378">Hydrolase</keyword>
<dbReference type="SMART" id="SM00507">
    <property type="entry name" value="HNHc"/>
    <property type="match status" value="1"/>
</dbReference>
<dbReference type="Pfam" id="PF00271">
    <property type="entry name" value="Helicase_C"/>
    <property type="match status" value="1"/>
</dbReference>
<name>A0AAV0ZHB1_VICFA</name>
<sequence length="1178" mass="132831">MELTEEQLKQIEANRLAALAKRKAFLESSSQPQRNPWHLFKCQKLSQPQPLQPKPKPQPQPIQPKPDPEPEPKPEPVIKFLARLEVCSPDSFTITPLPLPNFRFPTFGTCFQILNDLLSQVDVDPSQFTQTSAGGKACVLKLSGYRTVLKQLKAGVEVEEIPWNTFNVVEKLSHSAGRWNPVRPEHLSDEEVDNLIRKLPKSLVDVLLPFQMDGLRFALRRGGRCLIADEMGLGKTLQAIAIAGCFMDEGAILVVCPAVLRYSWAEEIERWFPSCLPTDIHLVFGHQDNPVYLTRCPRVVVISYTMLHRLRKSMLERKWALMIVDESHHVRPSKKSSEPGEIKAVLDVATEVKRIILLSGTPSLSRPFDIFHQINMLWPGLLGVTKYEFAKTYCDLKYFKGVQGKYFADYSKGIRLEELNVLLKQTVMIRRLKEQVLQQLPPKRRQIIRMSLKRSDIVSAKTAVGVMKNDDSENASEEMPLESFDEHDGKLTNQELGIAKLSGFCEWLSFHPLIAGSDNAPKMIIFAHHHKVLDGVQEFICEKGVGFVRIDGLTLPKDRQSAVISFRSSPEVKIAIIGVLAAGFGVDFSTAQDVVFLELPQCPTVMLQAEDRAHRRGQTNAVNIYIFCAKDTSDESHWKYLNKSLNRVSSTTDGKYDAVKEIEVEGVSYLDPLLKTGRPKKQSAFKDASAETHLDRQPSAVKSNETEANQEDESGLVNNINQDANIMVHSVSFLDLCNASVLDGNLDVDAFNAEDRCSEESSKDKDKVVEDKKSTLTTDADDDQPSHPVEAEVKCSHEVNSLRFEVSPYTGRIHLYTCILGKDARPQPLYENFRPEDLELLSPADHDEKKGIESASVKDNPVYRNALLDFANEWKSLRPIERNKLLGKPLQLPLAVELCYLSESNSHNKKGLINGGSKRRMTPLVDISYPLPSDAVWKQVCLRSGRGKKEKEYTQGWSPRDEPLCKLCQKPCMGNNAKTPEYFEDLFCNLVCYQEYRMRTSNRFIRQELFNIEQGVCTNCQLDCHKLVVHIRPLSLEKRRGYIEKSAPNIAKRRKLLEKLAKDPIEGNAWHADHIVPVYKGGGECKLENLRTLCVACHHDVTAEQCAERRIIRADARKQLKALMDTMKNNMKGAAGTNIEDQLLHGEQENMHEDDILVQVPGSAYALANCHESGDAAC</sequence>
<dbReference type="GO" id="GO:0004520">
    <property type="term" value="F:DNA endonuclease activity"/>
    <property type="evidence" value="ECO:0007669"/>
    <property type="project" value="TreeGrafter"/>
</dbReference>
<dbReference type="GO" id="GO:0003676">
    <property type="term" value="F:nucleic acid binding"/>
    <property type="evidence" value="ECO:0007669"/>
    <property type="project" value="InterPro"/>
</dbReference>
<dbReference type="InterPro" id="IPR003615">
    <property type="entry name" value="HNH_nuc"/>
</dbReference>
<dbReference type="InterPro" id="IPR014001">
    <property type="entry name" value="Helicase_ATP-bd"/>
</dbReference>
<dbReference type="CDD" id="cd00085">
    <property type="entry name" value="HNHc"/>
    <property type="match status" value="1"/>
</dbReference>
<feature type="compositionally biased region" description="Basic and acidic residues" evidence="2">
    <location>
        <begin position="755"/>
        <end position="774"/>
    </location>
</feature>
<protein>
    <recommendedName>
        <fullName evidence="7">DNA annealing helicase and endonuclease ZRANB3</fullName>
    </recommendedName>
</protein>
<keyword evidence="6" id="KW-1185">Reference proteome</keyword>
<feature type="region of interest" description="Disordered" evidence="2">
    <location>
        <begin position="680"/>
        <end position="713"/>
    </location>
</feature>
<dbReference type="Gene3D" id="3.40.50.300">
    <property type="entry name" value="P-loop containing nucleotide triphosphate hydrolases"/>
    <property type="match status" value="1"/>
</dbReference>